<evidence type="ECO:0000313" key="2">
    <source>
        <dbReference type="EMBL" id="CDW61282.1"/>
    </source>
</evidence>
<dbReference type="GO" id="GO:0016301">
    <property type="term" value="F:kinase activity"/>
    <property type="evidence" value="ECO:0007669"/>
    <property type="project" value="UniProtKB-KW"/>
</dbReference>
<reference evidence="2" key="2">
    <citation type="submission" date="2014-03" db="EMBL/GenBank/DDBJ databases">
        <title>The whipworm genome and dual-species transcriptomics of an intimate host-pathogen interaction.</title>
        <authorList>
            <person name="Foth B.J."/>
            <person name="Tsai I.J."/>
            <person name="Reid A.J."/>
            <person name="Bancroft A.J."/>
            <person name="Nichol S."/>
            <person name="Tracey A."/>
            <person name="Holroyd N."/>
            <person name="Cotton J.A."/>
            <person name="Stanley E.J."/>
            <person name="Zarowiecki M."/>
            <person name="Liu J.Z."/>
            <person name="Huckvale T."/>
            <person name="Cooper P.J."/>
            <person name="Grencis R.K."/>
            <person name="Berriman M."/>
        </authorList>
    </citation>
    <scope>NUCLEOTIDE SEQUENCE [LARGE SCALE GENOMIC DNA]</scope>
</reference>
<keyword evidence="3" id="KW-1185">Reference proteome</keyword>
<keyword evidence="2" id="KW-0418">Kinase</keyword>
<dbReference type="SUPFAM" id="SSF56112">
    <property type="entry name" value="Protein kinase-like (PK-like)"/>
    <property type="match status" value="1"/>
</dbReference>
<sequence length="164" mass="18987">MARKYIKKDGRHRRARDVAGFRGTPYYASPVALLMGEQGRRDDIWAWFFMIIEFTTGSLPWQYNNYDNIEDPVAKLAQMGNDRQALIQGDGEELLRKVPKEYNKIFNSLKPLQFADKPPYSHIYNALLSVYSSQGISPRHPLDYESKRLSHSSPKSHPKKKAKK</sequence>
<dbReference type="InterPro" id="IPR011009">
    <property type="entry name" value="Kinase-like_dom_sf"/>
</dbReference>
<feature type="region of interest" description="Disordered" evidence="1">
    <location>
        <begin position="139"/>
        <end position="164"/>
    </location>
</feature>
<feature type="compositionally biased region" description="Basic residues" evidence="1">
    <location>
        <begin position="154"/>
        <end position="164"/>
    </location>
</feature>
<dbReference type="Proteomes" id="UP000030665">
    <property type="component" value="Unassembled WGS sequence"/>
</dbReference>
<dbReference type="AlphaFoldDB" id="A0A077ZLT6"/>
<dbReference type="STRING" id="36087.A0A077ZLT6"/>
<reference evidence="2" key="1">
    <citation type="submission" date="2014-01" db="EMBL/GenBank/DDBJ databases">
        <authorList>
            <person name="Aslett M."/>
        </authorList>
    </citation>
    <scope>NUCLEOTIDE SEQUENCE</scope>
</reference>
<gene>
    <name evidence="2" type="ORF">TTRE_0000973101</name>
</gene>
<accession>A0A077ZLT6</accession>
<protein>
    <submittedName>
        <fullName evidence="2">Pkinase domain containing protein</fullName>
    </submittedName>
</protein>
<proteinExistence type="predicted"/>
<dbReference type="InterPro" id="IPR050235">
    <property type="entry name" value="CK1_Ser-Thr_kinase"/>
</dbReference>
<keyword evidence="2" id="KW-0808">Transferase</keyword>
<dbReference type="PANTHER" id="PTHR11909">
    <property type="entry name" value="CASEIN KINASE-RELATED"/>
    <property type="match status" value="1"/>
</dbReference>
<name>A0A077ZLT6_TRITR</name>
<dbReference type="EMBL" id="HG808515">
    <property type="protein sequence ID" value="CDW61282.1"/>
    <property type="molecule type" value="Genomic_DNA"/>
</dbReference>
<dbReference type="OrthoDB" id="5865936at2759"/>
<evidence type="ECO:0000256" key="1">
    <source>
        <dbReference type="SAM" id="MobiDB-lite"/>
    </source>
</evidence>
<evidence type="ECO:0000313" key="3">
    <source>
        <dbReference type="Proteomes" id="UP000030665"/>
    </source>
</evidence>
<organism evidence="2 3">
    <name type="scientific">Trichuris trichiura</name>
    <name type="common">Whipworm</name>
    <name type="synonym">Trichocephalus trichiurus</name>
    <dbReference type="NCBI Taxonomy" id="36087"/>
    <lineage>
        <taxon>Eukaryota</taxon>
        <taxon>Metazoa</taxon>
        <taxon>Ecdysozoa</taxon>
        <taxon>Nematoda</taxon>
        <taxon>Enoplea</taxon>
        <taxon>Dorylaimia</taxon>
        <taxon>Trichinellida</taxon>
        <taxon>Trichuridae</taxon>
        <taxon>Trichuris</taxon>
    </lineage>
</organism>
<dbReference type="Gene3D" id="1.10.510.10">
    <property type="entry name" value="Transferase(Phosphotransferase) domain 1"/>
    <property type="match status" value="1"/>
</dbReference>